<reference evidence="2 3" key="1">
    <citation type="journal article" date="2017" name="Front. Genet.">
        <title>Draft sequencing of the heterozygous diploid genome of Satsuma (Citrus unshiu Marc.) using a hybrid assembly approach.</title>
        <authorList>
            <person name="Shimizu T."/>
            <person name="Tanizawa Y."/>
            <person name="Mochizuki T."/>
            <person name="Nagasaki H."/>
            <person name="Yoshioka T."/>
            <person name="Toyoda A."/>
            <person name="Fujiyama A."/>
            <person name="Kaminuma E."/>
            <person name="Nakamura Y."/>
        </authorList>
    </citation>
    <scope>NUCLEOTIDE SEQUENCE [LARGE SCALE GENOMIC DNA]</scope>
    <source>
        <strain evidence="3">cv. Miyagawa wase</strain>
    </source>
</reference>
<dbReference type="InterPro" id="IPR050452">
    <property type="entry name" value="Metacaspase"/>
</dbReference>
<dbReference type="GO" id="GO:0005737">
    <property type="term" value="C:cytoplasm"/>
    <property type="evidence" value="ECO:0007669"/>
    <property type="project" value="TreeGrafter"/>
</dbReference>
<comment type="similarity">
    <text evidence="1">Belongs to the peptidase C14B family.</text>
</comment>
<dbReference type="GO" id="GO:0004197">
    <property type="term" value="F:cysteine-type endopeptidase activity"/>
    <property type="evidence" value="ECO:0007669"/>
    <property type="project" value="TreeGrafter"/>
</dbReference>
<dbReference type="PANTHER" id="PTHR48104">
    <property type="entry name" value="METACASPASE-4"/>
    <property type="match status" value="1"/>
</dbReference>
<feature type="non-terminal residue" evidence="2">
    <location>
        <position position="207"/>
    </location>
</feature>
<dbReference type="EMBL" id="BDQV01000240">
    <property type="protein sequence ID" value="GAY60618.1"/>
    <property type="molecule type" value="Genomic_DNA"/>
</dbReference>
<protein>
    <submittedName>
        <fullName evidence="2">Uncharacterized protein</fullName>
    </submittedName>
</protein>
<evidence type="ECO:0000256" key="1">
    <source>
        <dbReference type="ARBA" id="ARBA00009005"/>
    </source>
</evidence>
<dbReference type="Proteomes" id="UP000236630">
    <property type="component" value="Unassembled WGS sequence"/>
</dbReference>
<dbReference type="GO" id="GO:0006508">
    <property type="term" value="P:proteolysis"/>
    <property type="evidence" value="ECO:0007669"/>
    <property type="project" value="TreeGrafter"/>
</dbReference>
<comment type="caution">
    <text evidence="2">The sequence shown here is derived from an EMBL/GenBank/DDBJ whole genome shotgun (WGS) entry which is preliminary data.</text>
</comment>
<gene>
    <name evidence="2" type="ORF">CUMW_203450</name>
</gene>
<dbReference type="PANTHER" id="PTHR48104:SF32">
    <property type="entry name" value="METACASPASE-1-LIKE"/>
    <property type="match status" value="1"/>
</dbReference>
<dbReference type="AlphaFoldDB" id="A0A2H5Q7K7"/>
<dbReference type="Gene3D" id="3.40.50.12660">
    <property type="match status" value="2"/>
</dbReference>
<accession>A0A2H5Q7K7</accession>
<organism evidence="2 3">
    <name type="scientific">Citrus unshiu</name>
    <name type="common">Satsuma mandarin</name>
    <name type="synonym">Citrus nobilis var. unshiu</name>
    <dbReference type="NCBI Taxonomy" id="55188"/>
    <lineage>
        <taxon>Eukaryota</taxon>
        <taxon>Viridiplantae</taxon>
        <taxon>Streptophyta</taxon>
        <taxon>Embryophyta</taxon>
        <taxon>Tracheophyta</taxon>
        <taxon>Spermatophyta</taxon>
        <taxon>Magnoliopsida</taxon>
        <taxon>eudicotyledons</taxon>
        <taxon>Gunneridae</taxon>
        <taxon>Pentapetalae</taxon>
        <taxon>rosids</taxon>
        <taxon>malvids</taxon>
        <taxon>Sapindales</taxon>
        <taxon>Rutaceae</taxon>
        <taxon>Aurantioideae</taxon>
        <taxon>Citrus</taxon>
    </lineage>
</organism>
<keyword evidence="3" id="KW-1185">Reference proteome</keyword>
<dbReference type="STRING" id="55188.A0A2H5Q7K7"/>
<sequence length="207" mass="22939">MRMALCWLMQGCQPGDSLVFHFSGHDACHSGTMLDLPFLCRMDRRGRYIWEDHRPRSGTWKGASGGEAISFSSCDDNQTSADTSSLTDIELFNLMLYERALSNIPSIGAITYSFIQASELGHGTTYGRMLTSMRSTIYHLELGGGDGVVTSLLTMLLTGGSRSGRFRQCVPSPYIADDFNLQELDEIKEPQLTAIVPFDIYAKPFSL</sequence>
<proteinExistence type="inferred from homology"/>
<evidence type="ECO:0000313" key="2">
    <source>
        <dbReference type="EMBL" id="GAY60618.1"/>
    </source>
</evidence>
<evidence type="ECO:0000313" key="3">
    <source>
        <dbReference type="Proteomes" id="UP000236630"/>
    </source>
</evidence>
<name>A0A2H5Q7K7_CITUN</name>